<organism evidence="2 3">
    <name type="scientific">Aspergillus leporis</name>
    <dbReference type="NCBI Taxonomy" id="41062"/>
    <lineage>
        <taxon>Eukaryota</taxon>
        <taxon>Fungi</taxon>
        <taxon>Dikarya</taxon>
        <taxon>Ascomycota</taxon>
        <taxon>Pezizomycotina</taxon>
        <taxon>Eurotiomycetes</taxon>
        <taxon>Eurotiomycetidae</taxon>
        <taxon>Eurotiales</taxon>
        <taxon>Aspergillaceae</taxon>
        <taxon>Aspergillus</taxon>
        <taxon>Aspergillus subgen. Circumdati</taxon>
    </lineage>
</organism>
<feature type="chain" id="PRO_5024883378" description="Secreted protein" evidence="1">
    <location>
        <begin position="26"/>
        <end position="65"/>
    </location>
</feature>
<gene>
    <name evidence="2" type="ORF">BDV29DRAFT_167264</name>
</gene>
<protein>
    <recommendedName>
        <fullName evidence="4">Secreted protein</fullName>
    </recommendedName>
</protein>
<dbReference type="Proteomes" id="UP000326565">
    <property type="component" value="Unassembled WGS sequence"/>
</dbReference>
<dbReference type="OrthoDB" id="4777506at2759"/>
<feature type="signal peptide" evidence="1">
    <location>
        <begin position="1"/>
        <end position="25"/>
    </location>
</feature>
<evidence type="ECO:0000256" key="1">
    <source>
        <dbReference type="SAM" id="SignalP"/>
    </source>
</evidence>
<evidence type="ECO:0000313" key="3">
    <source>
        <dbReference type="Proteomes" id="UP000326565"/>
    </source>
</evidence>
<keyword evidence="3" id="KW-1185">Reference proteome</keyword>
<sequence length="65" mass="7130">MKWASNLFASRVLVPLLQLLVIIECLVTVNSPASTHLSALTLQTTNALLSPLSSHLRRVFETVKS</sequence>
<dbReference type="EMBL" id="ML732162">
    <property type="protein sequence ID" value="KAB8078066.1"/>
    <property type="molecule type" value="Genomic_DNA"/>
</dbReference>
<evidence type="ECO:0008006" key="4">
    <source>
        <dbReference type="Google" id="ProtNLM"/>
    </source>
</evidence>
<accession>A0A5N5XBN5</accession>
<keyword evidence="1" id="KW-0732">Signal</keyword>
<name>A0A5N5XBN5_9EURO</name>
<reference evidence="2 3" key="1">
    <citation type="submission" date="2019-04" db="EMBL/GenBank/DDBJ databases">
        <title>Friends and foes A comparative genomics study of 23 Aspergillus species from section Flavi.</title>
        <authorList>
            <consortium name="DOE Joint Genome Institute"/>
            <person name="Kjaerbolling I."/>
            <person name="Vesth T."/>
            <person name="Frisvad J.C."/>
            <person name="Nybo J.L."/>
            <person name="Theobald S."/>
            <person name="Kildgaard S."/>
            <person name="Isbrandt T."/>
            <person name="Kuo A."/>
            <person name="Sato A."/>
            <person name="Lyhne E.K."/>
            <person name="Kogle M.E."/>
            <person name="Wiebenga A."/>
            <person name="Kun R.S."/>
            <person name="Lubbers R.J."/>
            <person name="Makela M.R."/>
            <person name="Barry K."/>
            <person name="Chovatia M."/>
            <person name="Clum A."/>
            <person name="Daum C."/>
            <person name="Haridas S."/>
            <person name="He G."/>
            <person name="LaButti K."/>
            <person name="Lipzen A."/>
            <person name="Mondo S."/>
            <person name="Riley R."/>
            <person name="Salamov A."/>
            <person name="Simmons B.A."/>
            <person name="Magnuson J.K."/>
            <person name="Henrissat B."/>
            <person name="Mortensen U.H."/>
            <person name="Larsen T.O."/>
            <person name="Devries R.P."/>
            <person name="Grigoriev I.V."/>
            <person name="Machida M."/>
            <person name="Baker S.E."/>
            <person name="Andersen M.R."/>
        </authorList>
    </citation>
    <scope>NUCLEOTIDE SEQUENCE [LARGE SCALE GENOMIC DNA]</scope>
    <source>
        <strain evidence="2 3">CBS 151.66</strain>
    </source>
</reference>
<proteinExistence type="predicted"/>
<evidence type="ECO:0000313" key="2">
    <source>
        <dbReference type="EMBL" id="KAB8078066.1"/>
    </source>
</evidence>
<dbReference type="AlphaFoldDB" id="A0A5N5XBN5"/>